<dbReference type="InterPro" id="IPR006340">
    <property type="entry name" value="DUF436"/>
</dbReference>
<dbReference type="NCBIfam" id="TIGR01440">
    <property type="entry name" value="TIGR01440 family protein"/>
    <property type="match status" value="1"/>
</dbReference>
<gene>
    <name evidence="2" type="ORF">HLI_14420</name>
</gene>
<name>A0A410MEY1_9BACI</name>
<dbReference type="AlphaFoldDB" id="A0A410MEY1"/>
<comment type="similarity">
    <text evidence="1">Belongs to the UPF0340 family.</text>
</comment>
<dbReference type="RefSeq" id="WP_128525577.1">
    <property type="nucleotide sequence ID" value="NZ_CANLVY010000001.1"/>
</dbReference>
<dbReference type="Pfam" id="PF04260">
    <property type="entry name" value="DUF436"/>
    <property type="match status" value="1"/>
</dbReference>
<dbReference type="KEGG" id="hli:HLI_14420"/>
<evidence type="ECO:0000256" key="1">
    <source>
        <dbReference type="HAMAP-Rule" id="MF_00800"/>
    </source>
</evidence>
<dbReference type="EMBL" id="CP026118">
    <property type="protein sequence ID" value="QAS53299.1"/>
    <property type="molecule type" value="Genomic_DNA"/>
</dbReference>
<dbReference type="HAMAP" id="MF_00800">
    <property type="entry name" value="UPF0340"/>
    <property type="match status" value="1"/>
</dbReference>
<dbReference type="Gene3D" id="3.40.50.10360">
    <property type="entry name" value="Hypothetical protein TT1679"/>
    <property type="match status" value="1"/>
</dbReference>
<dbReference type="OrthoDB" id="9803187at2"/>
<dbReference type="SUPFAM" id="SSF110710">
    <property type="entry name" value="TTHA0583/YokD-like"/>
    <property type="match status" value="1"/>
</dbReference>
<reference evidence="2 3" key="1">
    <citation type="submission" date="2018-01" db="EMBL/GenBank/DDBJ databases">
        <title>The whole genome sequencing and assembly of Halobacillus litoralis ERB031 strain.</title>
        <authorList>
            <person name="Lee S.-J."/>
            <person name="Park M.-K."/>
            <person name="Kim J.-Y."/>
            <person name="Lee Y.-J."/>
            <person name="Yi H."/>
            <person name="Bahn Y.-S."/>
            <person name="Kim J.F."/>
            <person name="Lee D.-W."/>
        </authorList>
    </citation>
    <scope>NUCLEOTIDE SEQUENCE [LARGE SCALE GENOMIC DNA]</scope>
    <source>
        <strain evidence="2 3">ERB 031</strain>
    </source>
</reference>
<dbReference type="InterPro" id="IPR028345">
    <property type="entry name" value="Antibiotic_NAT-like"/>
</dbReference>
<protein>
    <recommendedName>
        <fullName evidence="1">UPF0340 protein HLI_14420</fullName>
    </recommendedName>
</protein>
<accession>A0A410MEY1</accession>
<organism evidence="2 3">
    <name type="scientific">Halobacillus litoralis</name>
    <dbReference type="NCBI Taxonomy" id="45668"/>
    <lineage>
        <taxon>Bacteria</taxon>
        <taxon>Bacillati</taxon>
        <taxon>Bacillota</taxon>
        <taxon>Bacilli</taxon>
        <taxon>Bacillales</taxon>
        <taxon>Bacillaceae</taxon>
        <taxon>Halobacillus</taxon>
    </lineage>
</organism>
<evidence type="ECO:0000313" key="3">
    <source>
        <dbReference type="Proteomes" id="UP000287756"/>
    </source>
</evidence>
<proteinExistence type="inferred from homology"/>
<evidence type="ECO:0000313" key="2">
    <source>
        <dbReference type="EMBL" id="QAS53299.1"/>
    </source>
</evidence>
<dbReference type="PIRSF" id="PIRSF007510">
    <property type="entry name" value="UCP007510"/>
    <property type="match status" value="1"/>
</dbReference>
<sequence length="190" mass="20661">MMDLEQNQADVNNVVNQLIEDGSTRHGLFVIGCSTSEIAGKRIGTSGSEAIAEVVFSELKKLEDRTGVQLAFQCCEHLNRSLVIERSVLEQQRLTEVAAIPVPQAGGSMASYVFKQMKDPVLVERIEAEGGLDIGDTLIGMHLRRVAVPLRIEQTSIGHAHVTAAKTRPPLIGGERAVYVNRSEEGSCDH</sequence>
<dbReference type="Proteomes" id="UP000287756">
    <property type="component" value="Chromosome"/>
</dbReference>